<keyword evidence="5 6" id="KW-0676">Redox-active center</keyword>
<keyword evidence="6" id="KW-0963">Cytoplasm</keyword>
<accession>W0PCS8</accession>
<evidence type="ECO:0000256" key="3">
    <source>
        <dbReference type="ARBA" id="ARBA00022982"/>
    </source>
</evidence>
<dbReference type="eggNOG" id="COG0695">
    <property type="taxonomic scope" value="Bacteria"/>
</dbReference>
<dbReference type="GO" id="GO:0045454">
    <property type="term" value="P:cell redox homeostasis"/>
    <property type="evidence" value="ECO:0007669"/>
    <property type="project" value="InterPro"/>
</dbReference>
<evidence type="ECO:0000259" key="7">
    <source>
        <dbReference type="Pfam" id="PF00462"/>
    </source>
</evidence>
<dbReference type="KEGG" id="amim:MIM_c07370"/>
<dbReference type="PANTHER" id="PTHR45694:SF18">
    <property type="entry name" value="GLUTAREDOXIN-1-RELATED"/>
    <property type="match status" value="1"/>
</dbReference>
<organism evidence="8 9">
    <name type="scientific">Advenella mimigardefordensis (strain DSM 17166 / LMG 22922 / DPN7)</name>
    <dbReference type="NCBI Taxonomy" id="1247726"/>
    <lineage>
        <taxon>Bacteria</taxon>
        <taxon>Pseudomonadati</taxon>
        <taxon>Pseudomonadota</taxon>
        <taxon>Betaproteobacteria</taxon>
        <taxon>Burkholderiales</taxon>
        <taxon>Alcaligenaceae</taxon>
    </lineage>
</organism>
<dbReference type="PROSITE" id="PS00195">
    <property type="entry name" value="GLUTAREDOXIN_1"/>
    <property type="match status" value="1"/>
</dbReference>
<evidence type="ECO:0000256" key="2">
    <source>
        <dbReference type="ARBA" id="ARBA00022448"/>
    </source>
</evidence>
<keyword evidence="3 6" id="KW-0249">Electron transport</keyword>
<dbReference type="Pfam" id="PF00462">
    <property type="entry name" value="Glutaredoxin"/>
    <property type="match status" value="1"/>
</dbReference>
<dbReference type="GO" id="GO:0015038">
    <property type="term" value="F:glutathione disulfide oxidoreductase activity"/>
    <property type="evidence" value="ECO:0007669"/>
    <property type="project" value="UniProtKB-UniRule"/>
</dbReference>
<evidence type="ECO:0000256" key="4">
    <source>
        <dbReference type="ARBA" id="ARBA00023157"/>
    </source>
</evidence>
<dbReference type="InterPro" id="IPR002109">
    <property type="entry name" value="Glutaredoxin"/>
</dbReference>
<dbReference type="InterPro" id="IPR014025">
    <property type="entry name" value="Glutaredoxin_subgr"/>
</dbReference>
<evidence type="ECO:0000256" key="6">
    <source>
        <dbReference type="RuleBase" id="RU364065"/>
    </source>
</evidence>
<keyword evidence="2 6" id="KW-0813">Transport</keyword>
<feature type="domain" description="Glutaredoxin" evidence="7">
    <location>
        <begin position="5"/>
        <end position="66"/>
    </location>
</feature>
<dbReference type="EMBL" id="CP003915">
    <property type="protein sequence ID" value="AHG62838.1"/>
    <property type="molecule type" value="Genomic_DNA"/>
</dbReference>
<dbReference type="HOGENOM" id="CLU_026126_7_3_4"/>
<gene>
    <name evidence="8" type="ORF">MIM_c07370</name>
</gene>
<dbReference type="NCBIfam" id="TIGR02181">
    <property type="entry name" value="GRX_bact"/>
    <property type="match status" value="1"/>
</dbReference>
<dbReference type="PRINTS" id="PR00160">
    <property type="entry name" value="GLUTAREDOXIN"/>
</dbReference>
<reference evidence="8 9" key="1">
    <citation type="journal article" date="2014" name="Microbiology">
        <title>Unravelling the complete genome sequence of Advenella mimigardefordensis strain DPN7T and novel insights in the catabolism of the xenobiotic polythioester precursor 3,3'-dithiodipropionate.</title>
        <authorList>
            <person name="Wubbeler J.H."/>
            <person name="Hiessl S."/>
            <person name="Schuldes J."/>
            <person name="Thurmer A."/>
            <person name="Daniel R."/>
            <person name="Steinbuchel A."/>
        </authorList>
    </citation>
    <scope>NUCLEOTIDE SEQUENCE [LARGE SCALE GENOMIC DNA]</scope>
    <source>
        <strain evidence="9">DSM 17166 / LMG 22922 / DPN7</strain>
    </source>
</reference>
<dbReference type="GO" id="GO:0005737">
    <property type="term" value="C:cytoplasm"/>
    <property type="evidence" value="ECO:0007669"/>
    <property type="project" value="TreeGrafter"/>
</dbReference>
<proteinExistence type="inferred from homology"/>
<dbReference type="PANTHER" id="PTHR45694">
    <property type="entry name" value="GLUTAREDOXIN 2"/>
    <property type="match status" value="1"/>
</dbReference>
<evidence type="ECO:0000313" key="9">
    <source>
        <dbReference type="Proteomes" id="UP000019095"/>
    </source>
</evidence>
<dbReference type="GO" id="GO:0034599">
    <property type="term" value="P:cellular response to oxidative stress"/>
    <property type="evidence" value="ECO:0007669"/>
    <property type="project" value="TreeGrafter"/>
</dbReference>
<sequence>MMKKVTMYYKVTCPYCVRAERLLRERGVNDLEKISIDTNREQRAAMIERSGGRTTVPQIFIDQTHIGGCDDLMALDRDGKLVTMLGA</sequence>
<dbReference type="STRING" id="1247726.MIM_c07370"/>
<evidence type="ECO:0000256" key="1">
    <source>
        <dbReference type="ARBA" id="ARBA00007787"/>
    </source>
</evidence>
<evidence type="ECO:0000313" key="8">
    <source>
        <dbReference type="EMBL" id="AHG62838.1"/>
    </source>
</evidence>
<name>W0PCS8_ADVMD</name>
<dbReference type="SUPFAM" id="SSF52833">
    <property type="entry name" value="Thioredoxin-like"/>
    <property type="match status" value="1"/>
</dbReference>
<dbReference type="PROSITE" id="PS51354">
    <property type="entry name" value="GLUTAREDOXIN_2"/>
    <property type="match status" value="1"/>
</dbReference>
<comment type="similarity">
    <text evidence="1 6">Belongs to the glutaredoxin family.</text>
</comment>
<dbReference type="InterPro" id="IPR011767">
    <property type="entry name" value="GLR_AS"/>
</dbReference>
<dbReference type="InterPro" id="IPR036249">
    <property type="entry name" value="Thioredoxin-like_sf"/>
</dbReference>
<dbReference type="CDD" id="cd03418">
    <property type="entry name" value="GRX_GRXb_1_3_like"/>
    <property type="match status" value="1"/>
</dbReference>
<dbReference type="AlphaFoldDB" id="W0PCS8"/>
<evidence type="ECO:0000256" key="5">
    <source>
        <dbReference type="ARBA" id="ARBA00023284"/>
    </source>
</evidence>
<dbReference type="Gene3D" id="3.40.30.10">
    <property type="entry name" value="Glutaredoxin"/>
    <property type="match status" value="1"/>
</dbReference>
<dbReference type="PATRIC" id="fig|1247726.3.peg.800"/>
<dbReference type="InterPro" id="IPR011900">
    <property type="entry name" value="GRX_bact"/>
</dbReference>
<dbReference type="Proteomes" id="UP000019095">
    <property type="component" value="Chromosome"/>
</dbReference>
<keyword evidence="4" id="KW-1015">Disulfide bond</keyword>
<comment type="function">
    <text evidence="6">Has a glutathione-disulfide oxidoreductase activity in the presence of NADPH and glutathione reductase. Reduces low molecular weight disulfides and proteins.</text>
</comment>
<keyword evidence="9" id="KW-1185">Reference proteome</keyword>
<protein>
    <recommendedName>
        <fullName evidence="6">Glutaredoxin</fullName>
    </recommendedName>
</protein>